<evidence type="ECO:0000313" key="1">
    <source>
        <dbReference type="EMBL" id="CAG8483082.1"/>
    </source>
</evidence>
<name>A0ACA9KMW7_9GLOM</name>
<proteinExistence type="predicted"/>
<reference evidence="1" key="1">
    <citation type="submission" date="2021-06" db="EMBL/GenBank/DDBJ databases">
        <authorList>
            <person name="Kallberg Y."/>
            <person name="Tangrot J."/>
            <person name="Rosling A."/>
        </authorList>
    </citation>
    <scope>NUCLEOTIDE SEQUENCE</scope>
    <source>
        <strain evidence="1">MA461A</strain>
    </source>
</reference>
<organism evidence="1 2">
    <name type="scientific">Racocetra persica</name>
    <dbReference type="NCBI Taxonomy" id="160502"/>
    <lineage>
        <taxon>Eukaryota</taxon>
        <taxon>Fungi</taxon>
        <taxon>Fungi incertae sedis</taxon>
        <taxon>Mucoromycota</taxon>
        <taxon>Glomeromycotina</taxon>
        <taxon>Glomeromycetes</taxon>
        <taxon>Diversisporales</taxon>
        <taxon>Gigasporaceae</taxon>
        <taxon>Racocetra</taxon>
    </lineage>
</organism>
<sequence length="152" mass="17713">IQEAALKPEYFISNKANLYRAHLVKYENFKTTFTENEVAEILRQKNSSTNSNNKKFHCLISSKDIPYLENLVLRICISNGLPFSFIENEETKTLFDFIMPGLKLPDHKKLGRQILNEASKNLQDEILKIMQNDINSITTVFDGWINMKYEHI</sequence>
<keyword evidence="2" id="KW-1185">Reference proteome</keyword>
<dbReference type="EMBL" id="CAJVQC010000885">
    <property type="protein sequence ID" value="CAG8483082.1"/>
    <property type="molecule type" value="Genomic_DNA"/>
</dbReference>
<feature type="non-terminal residue" evidence="1">
    <location>
        <position position="1"/>
    </location>
</feature>
<protein>
    <submittedName>
        <fullName evidence="1">17209_t:CDS:1</fullName>
    </submittedName>
</protein>
<evidence type="ECO:0000313" key="2">
    <source>
        <dbReference type="Proteomes" id="UP000789920"/>
    </source>
</evidence>
<dbReference type="Proteomes" id="UP000789920">
    <property type="component" value="Unassembled WGS sequence"/>
</dbReference>
<gene>
    <name evidence="1" type="ORF">RPERSI_LOCUS1063</name>
</gene>
<accession>A0ACA9KMW7</accession>
<comment type="caution">
    <text evidence="1">The sequence shown here is derived from an EMBL/GenBank/DDBJ whole genome shotgun (WGS) entry which is preliminary data.</text>
</comment>